<feature type="compositionally biased region" description="Basic residues" evidence="2">
    <location>
        <begin position="418"/>
        <end position="429"/>
    </location>
</feature>
<proteinExistence type="predicted"/>
<dbReference type="RefSeq" id="XP_068355850.1">
    <property type="nucleotide sequence ID" value="XM_068507168.1"/>
</dbReference>
<protein>
    <submittedName>
        <fullName evidence="3">Uncharacterized protein</fullName>
    </submittedName>
</protein>
<evidence type="ECO:0000256" key="2">
    <source>
        <dbReference type="SAM" id="MobiDB-lite"/>
    </source>
</evidence>
<feature type="coiled-coil region" evidence="1">
    <location>
        <begin position="564"/>
        <end position="606"/>
    </location>
</feature>
<feature type="compositionally biased region" description="Basic residues" evidence="2">
    <location>
        <begin position="12"/>
        <end position="21"/>
    </location>
</feature>
<accession>A0A1J4JVG1</accession>
<comment type="caution">
    <text evidence="3">The sequence shown here is derived from an EMBL/GenBank/DDBJ whole genome shotgun (WGS) entry which is preliminary data.</text>
</comment>
<reference evidence="3" key="1">
    <citation type="submission" date="2016-10" db="EMBL/GenBank/DDBJ databases">
        <authorList>
            <person name="Benchimol M."/>
            <person name="Almeida L.G."/>
            <person name="Vasconcelos A.T."/>
            <person name="Perreira-Neves A."/>
            <person name="Rosa I.A."/>
            <person name="Tasca T."/>
            <person name="Bogo M.R."/>
            <person name="de Souza W."/>
        </authorList>
    </citation>
    <scope>NUCLEOTIDE SEQUENCE [LARGE SCALE GENOMIC DNA]</scope>
    <source>
        <strain evidence="3">K</strain>
    </source>
</reference>
<evidence type="ECO:0000313" key="3">
    <source>
        <dbReference type="EMBL" id="OHT02714.1"/>
    </source>
</evidence>
<feature type="compositionally biased region" description="Acidic residues" evidence="2">
    <location>
        <begin position="386"/>
        <end position="408"/>
    </location>
</feature>
<feature type="coiled-coil region" evidence="1">
    <location>
        <begin position="56"/>
        <end position="341"/>
    </location>
</feature>
<feature type="compositionally biased region" description="Basic and acidic residues" evidence="2">
    <location>
        <begin position="376"/>
        <end position="385"/>
    </location>
</feature>
<dbReference type="EMBL" id="MLAK01000856">
    <property type="protein sequence ID" value="OHT02714.1"/>
    <property type="molecule type" value="Genomic_DNA"/>
</dbReference>
<dbReference type="GeneID" id="94841872"/>
<organism evidence="3 4">
    <name type="scientific">Tritrichomonas foetus</name>
    <dbReference type="NCBI Taxonomy" id="1144522"/>
    <lineage>
        <taxon>Eukaryota</taxon>
        <taxon>Metamonada</taxon>
        <taxon>Parabasalia</taxon>
        <taxon>Tritrichomonadida</taxon>
        <taxon>Tritrichomonadidae</taxon>
        <taxon>Tritrichomonas</taxon>
    </lineage>
</organism>
<feature type="region of interest" description="Disordered" evidence="2">
    <location>
        <begin position="1"/>
        <end position="39"/>
    </location>
</feature>
<sequence>MFTDKENLSKRTSGRTKKSNQKPHVSFSHTIKPSPVGFSSVLTTDNTEISSDSYVNETIEKTDFQAKNENENEEEEKLKKRIRSLEKKNDVLMTDLKENCQLLKSIQVKLNESTQELVNKSNEIVSLKKQLNEITENAKMNQQNVEQLNDNDQNLGEIKQLNDELKEEKVKYDELLNSYNCVEQEKTELQNDNKLLKEEFEKQKNAMVEKDTEILKLNEQLEQLNERNKSLSNQINEYQAEIEDYRTQETENDHYNELSSIVKVIRDQNNQLTKENEMLKRKNDQLQSIIEENYELKKEIEKKDQEISEFCKVQDNYSNYIKELETKNQELEEIIAEMKTHLHMPESDKTQIDSFRIQENLIYELIIDDFNDMDDHNNCQSTREEEVSDNTDDESDLLQSDESDDSDVQDPIYDRKQAGRRRNYHKHSLRFPNSPEFLNHHDETDQYEYEQNEFDESNSFMSEASSAFDFTETNSSSSPEMKKEKMNGNNTYFQQLIAATQKNKALRESNAKLESFASSIMSEYTEALNKIKMLENKTLLKVDENSVMNFEVETQNEFDSEKLIRTLNQMKKDQEESLAKLINEKKNAIEKEIAALKEKHQDSLHNFEIIEKFLCH</sequence>
<name>A0A1J4JVG1_9EUKA</name>
<evidence type="ECO:0000313" key="4">
    <source>
        <dbReference type="Proteomes" id="UP000179807"/>
    </source>
</evidence>
<dbReference type="AlphaFoldDB" id="A0A1J4JVG1"/>
<gene>
    <name evidence="3" type="ORF">TRFO_30119</name>
</gene>
<dbReference type="VEuPathDB" id="TrichDB:TRFO_30119"/>
<evidence type="ECO:0000256" key="1">
    <source>
        <dbReference type="SAM" id="Coils"/>
    </source>
</evidence>
<keyword evidence="1" id="KW-0175">Coiled coil</keyword>
<keyword evidence="4" id="KW-1185">Reference proteome</keyword>
<feature type="region of interest" description="Disordered" evidence="2">
    <location>
        <begin position="376"/>
        <end position="440"/>
    </location>
</feature>
<dbReference type="Proteomes" id="UP000179807">
    <property type="component" value="Unassembled WGS sequence"/>
</dbReference>